<dbReference type="KEGG" id="psty:BFS30_14825"/>
<dbReference type="SUPFAM" id="SSF82153">
    <property type="entry name" value="FAS1 domain"/>
    <property type="match status" value="1"/>
</dbReference>
<name>A0A1D7QI47_9SPHI</name>
<dbReference type="Gene3D" id="2.30.180.10">
    <property type="entry name" value="FAS1 domain"/>
    <property type="match status" value="1"/>
</dbReference>
<evidence type="ECO:0000313" key="3">
    <source>
        <dbReference type="EMBL" id="AOM78337.1"/>
    </source>
</evidence>
<dbReference type="InterPro" id="IPR036378">
    <property type="entry name" value="FAS1_dom_sf"/>
</dbReference>
<proteinExistence type="predicted"/>
<evidence type="ECO:0000313" key="4">
    <source>
        <dbReference type="Proteomes" id="UP000094313"/>
    </source>
</evidence>
<gene>
    <name evidence="3" type="ORF">BFS30_14825</name>
</gene>
<reference evidence="3 4" key="1">
    <citation type="submission" date="2016-08" db="EMBL/GenBank/DDBJ databases">
        <authorList>
            <person name="Seilhamer J.J."/>
        </authorList>
    </citation>
    <scope>NUCLEOTIDE SEQUENCE [LARGE SCALE GENOMIC DNA]</scope>
    <source>
        <strain evidence="3 4">DX4</strain>
    </source>
</reference>
<organism evidence="3 4">
    <name type="scientific">Pedobacter steynii</name>
    <dbReference type="NCBI Taxonomy" id="430522"/>
    <lineage>
        <taxon>Bacteria</taxon>
        <taxon>Pseudomonadati</taxon>
        <taxon>Bacteroidota</taxon>
        <taxon>Sphingobacteriia</taxon>
        <taxon>Sphingobacteriales</taxon>
        <taxon>Sphingobacteriaceae</taxon>
        <taxon>Pedobacter</taxon>
    </lineage>
</organism>
<evidence type="ECO:0000256" key="1">
    <source>
        <dbReference type="SAM" id="SignalP"/>
    </source>
</evidence>
<dbReference type="PROSITE" id="PS51257">
    <property type="entry name" value="PROKAR_LIPOPROTEIN"/>
    <property type="match status" value="1"/>
</dbReference>
<dbReference type="EMBL" id="CP017141">
    <property type="protein sequence ID" value="AOM78337.1"/>
    <property type="molecule type" value="Genomic_DNA"/>
</dbReference>
<dbReference type="RefSeq" id="WP_069380002.1">
    <property type="nucleotide sequence ID" value="NZ_CP017141.1"/>
</dbReference>
<sequence>MKNKLIYILTFFGLCLMVTACKKNDYIIGGDVHDPRVNMTTYDFLKSKPLFDTLSILIDKAGMKEEINGNTTFFAPTDYSVAELLARRTRIIQLKYNNENIRYTLDSLPIPELRDSLRSHLFAGAINRENLSLGDKLFKSKSNEDFSILLTETNDYTGLLTTKPQYLYLVKVRNGLDLKLANGEPDPSIPDEDKDIKELAQTSGIITTNGILHVLHNKHKFYW</sequence>
<dbReference type="OrthoDB" id="655802at2"/>
<protein>
    <recommendedName>
        <fullName evidence="2">FAS1 domain-containing protein</fullName>
    </recommendedName>
</protein>
<dbReference type="PROSITE" id="PS50213">
    <property type="entry name" value="FAS1"/>
    <property type="match status" value="1"/>
</dbReference>
<dbReference type="InterPro" id="IPR000782">
    <property type="entry name" value="FAS1_domain"/>
</dbReference>
<accession>A0A1D7QI47</accession>
<keyword evidence="4" id="KW-1185">Reference proteome</keyword>
<keyword evidence="1" id="KW-0732">Signal</keyword>
<dbReference type="AlphaFoldDB" id="A0A1D7QI47"/>
<feature type="chain" id="PRO_5009098719" description="FAS1 domain-containing protein" evidence="1">
    <location>
        <begin position="21"/>
        <end position="223"/>
    </location>
</feature>
<feature type="domain" description="FAS1" evidence="2">
    <location>
        <begin position="38"/>
        <end position="219"/>
    </location>
</feature>
<evidence type="ECO:0000259" key="2">
    <source>
        <dbReference type="PROSITE" id="PS50213"/>
    </source>
</evidence>
<dbReference type="Proteomes" id="UP000094313">
    <property type="component" value="Chromosome"/>
</dbReference>
<feature type="signal peptide" evidence="1">
    <location>
        <begin position="1"/>
        <end position="20"/>
    </location>
</feature>